<dbReference type="OrthoDB" id="2082773at2"/>
<accession>A0A4R1HNT2</accession>
<sequence length="151" mass="16533">MPRPIVRSEGRLVTPDALRNTRPSTHTGGRVLTTPRSARYLTAIGRLDVSATLGPLDLAEVADAIAREFADQWASVPLGFVGHCYLGPPYEAHTLTIDGQIIEHYVRGQALPGRLESARSLARTEHYLVIEVYPDRLVCVRADGSVVSMED</sequence>
<gene>
    <name evidence="1" type="ORF">EV378_6276</name>
</gene>
<evidence type="ECO:0000313" key="2">
    <source>
        <dbReference type="Proteomes" id="UP000295560"/>
    </source>
</evidence>
<protein>
    <submittedName>
        <fullName evidence="1">Uncharacterized protein</fullName>
    </submittedName>
</protein>
<dbReference type="EMBL" id="SMFZ01000002">
    <property type="protein sequence ID" value="TCK22275.1"/>
    <property type="molecule type" value="Genomic_DNA"/>
</dbReference>
<evidence type="ECO:0000313" key="1">
    <source>
        <dbReference type="EMBL" id="TCK22275.1"/>
    </source>
</evidence>
<comment type="caution">
    <text evidence="1">The sequence shown here is derived from an EMBL/GenBank/DDBJ whole genome shotgun (WGS) entry which is preliminary data.</text>
</comment>
<dbReference type="RefSeq" id="WP_132431013.1">
    <property type="nucleotide sequence ID" value="NZ_SMFZ01000002.1"/>
</dbReference>
<dbReference type="Proteomes" id="UP000295560">
    <property type="component" value="Unassembled WGS sequence"/>
</dbReference>
<keyword evidence="2" id="KW-1185">Reference proteome</keyword>
<name>A0A4R1HNT2_PSEEN</name>
<organism evidence="1 2">
    <name type="scientific">Pseudonocardia endophytica</name>
    <dbReference type="NCBI Taxonomy" id="401976"/>
    <lineage>
        <taxon>Bacteria</taxon>
        <taxon>Bacillati</taxon>
        <taxon>Actinomycetota</taxon>
        <taxon>Actinomycetes</taxon>
        <taxon>Pseudonocardiales</taxon>
        <taxon>Pseudonocardiaceae</taxon>
        <taxon>Pseudonocardia</taxon>
    </lineage>
</organism>
<dbReference type="AlphaFoldDB" id="A0A4R1HNT2"/>
<reference evidence="1 2" key="1">
    <citation type="submission" date="2019-03" db="EMBL/GenBank/DDBJ databases">
        <title>Sequencing the genomes of 1000 actinobacteria strains.</title>
        <authorList>
            <person name="Klenk H.-P."/>
        </authorList>
    </citation>
    <scope>NUCLEOTIDE SEQUENCE [LARGE SCALE GENOMIC DNA]</scope>
    <source>
        <strain evidence="1 2">DSM 44969</strain>
    </source>
</reference>
<proteinExistence type="predicted"/>